<dbReference type="SMART" id="SM00156">
    <property type="entry name" value="PP2Ac"/>
    <property type="match status" value="1"/>
</dbReference>
<dbReference type="GO" id="GO:0003676">
    <property type="term" value="F:nucleic acid binding"/>
    <property type="evidence" value="ECO:0007669"/>
    <property type="project" value="InterPro"/>
</dbReference>
<dbReference type="Gene3D" id="3.60.21.10">
    <property type="match status" value="1"/>
</dbReference>
<keyword evidence="6" id="KW-0464">Manganese</keyword>
<dbReference type="InterPro" id="IPR036397">
    <property type="entry name" value="RNaseH_sf"/>
</dbReference>
<name>A0A1I8IVC2_9PLAT</name>
<dbReference type="PROSITE" id="PS50879">
    <property type="entry name" value="RNASE_H_1"/>
    <property type="match status" value="1"/>
</dbReference>
<reference evidence="14" key="1">
    <citation type="submission" date="2016-11" db="UniProtKB">
        <authorList>
            <consortium name="WormBaseParasite"/>
        </authorList>
    </citation>
    <scope>IDENTIFICATION</scope>
</reference>
<keyword evidence="13" id="KW-1185">Reference proteome</keyword>
<accession>A0A1I8IVC2</accession>
<dbReference type="InterPro" id="IPR029052">
    <property type="entry name" value="Metallo-depent_PP-like"/>
</dbReference>
<feature type="domain" description="RNase H type-1" evidence="12">
    <location>
        <begin position="1474"/>
        <end position="1592"/>
    </location>
</feature>
<evidence type="ECO:0000256" key="11">
    <source>
        <dbReference type="SAM" id="Phobius"/>
    </source>
</evidence>
<dbReference type="GO" id="GO:0004523">
    <property type="term" value="F:RNA-DNA hybrid ribonuclease activity"/>
    <property type="evidence" value="ECO:0007669"/>
    <property type="project" value="InterPro"/>
</dbReference>
<dbReference type="CDD" id="cd00144">
    <property type="entry name" value="MPP_PPP_family"/>
    <property type="match status" value="1"/>
</dbReference>
<dbReference type="PANTHER" id="PTHR11668">
    <property type="entry name" value="SERINE/THREONINE PROTEIN PHOSPHATASE"/>
    <property type="match status" value="1"/>
</dbReference>
<keyword evidence="3" id="KW-0479">Metal-binding</keyword>
<evidence type="ECO:0000256" key="9">
    <source>
        <dbReference type="SAM" id="Coils"/>
    </source>
</evidence>
<evidence type="ECO:0000256" key="6">
    <source>
        <dbReference type="ARBA" id="ARBA00023211"/>
    </source>
</evidence>
<dbReference type="GO" id="GO:0046872">
    <property type="term" value="F:metal ion binding"/>
    <property type="evidence" value="ECO:0007669"/>
    <property type="project" value="UniProtKB-KW"/>
</dbReference>
<sequence length="1706" mass="188273">QGKFQRRDEAVVAAAGQVVLDEAVQLRVFSLLHALLGLDEQQAVAVLDDAVLVHPAVEQDAQRVRAGHGGRVAHQEGAVLAGLLQHLLGLGAGDGSVKVPGRHGCWGFPELLENEEFQFKIPVHVFTEIMAESDIFDILNCISKAILEIKPLRDTRPELGRAIEEVKKHADVVEKFSLPKGEQLDDLKLSSKERSYWKARILKLTDALTPLLSSLRLELCTARDTSCELERWLRSSDTAIREFDGFVNKIKAGSSSVPRQVVENLCAFLRQFEQMGKAFSSTFEAFNSQLSRAQQLTEQLQAEMDRQSIEISRKAGRDMWLRVAEALGWTVGSAGVVMLGFYYGAQTLDMAASMFKKAIKNFKQANGIRRTKRALPRRIMQNCDKGLAAALARDLTVSCDRAASIQWSTQFTEILKCLDVIITTRAKVQRTRPKKLRISASVIESFMTATACTVPFSIRESPLPFSRGTKPPLEKKVRLETDADVRPTSTNEFAFANSTFSSHILDDTPSSLAPSLLHSTFSDIHCCVWPHTKLLLLALITKAALSFETTPITAQSDEERSSVIGECGTAAGLRALRSSESIDQVAHCGELEERAVAAVRVELGHLQAARASLHEALADSSRSLGRPHCQILRQALRAAQAVPEPGRLSQRTSWARQAAAGQNGLDMDVKLRAQSLIEFGLPRNWIALVVERFAQGGITSLTSNELYMIVKRASVIDVRGDCRVVGSLHGSIESLQAIFRTYGWPSDVCYVFLGDYLATIDDKIQTNVFVLLLIFKVVYPKHILLLRGASECEHCAADMGLLDLLTTSFTASLYREFKSVFKYLPLAARANGVHLMCNASLSLKRGNLLDLEQVVRPCTICHRDGIMRLLARQPSRLGDHTLQADPLEDFDEGETEDLRPERGHRTVAGGRAYNVEGRQCNVISIASASNIRGQPCQGVVLAVHRNGASTLHPTDPKAAKPDVRLIMKLQQHEDEEFKARLIKTNVLPRLKLLMESLREVSDSGYELVGWLNTFDKDFEAFFKSVMGDIYASSTTPEYIEATKKWCNFLTDYTEMAVDYSTEFNKFFGQLGAAHQLAESLDCDFEEIAEDIRRCAKKKKCILWAMRAGLAVCWCRHCRLLPPEILPTAGPSIAKFVYSTYRYTTDQAESAARCERVAGEIRATIKDSAICVRRSCDAFDGNDWIAQIVAKLVESLETFTGIRRRLVAEWHGFNSMADFEELPTQAISRCTFLSEASSAAEAPCPSRGETSADSQSGQQLLEMLKAFDTGEDERPRTHWHRAWISARSSITKADELRRLLLATNPELPANGVVVHETISKPGGDGFTAILGLSDSWMLRYPDMSIISVGLMQIQLFSFESDATNHRPGEAPVSPLRPPPENRAESENAAPVAAPPSTMETIREEPMEVESGAIGEAQEAEAARTTRGIPGVDILLLNLHHCIAASTNLMQVASFVKPGIILLQEPWVKKARDNWKPHEIHCFTDGSQINSASGYGYCIVSGGRTVVTFSQHTGTCSTFFQNEVLAISFCAMELYNQRRLSLERTTTCSRTVLDCIGQLNRLGASNKVSLRWIPGHSGHPFNELADRLAKAGSTGSFTGPCRGPVAPPPLPLSPLGSTRGYRRATIHLLDSSEGTARCGRRHHRKSLRDTYSCPWSPGAKEEKYERTLTDAADEQSDGHGGGCSYGRSESLGLGFTKSKAHEVEISNL</sequence>
<feature type="region of interest" description="Disordered" evidence="10">
    <location>
        <begin position="1662"/>
        <end position="1689"/>
    </location>
</feature>
<feature type="coiled-coil region" evidence="9">
    <location>
        <begin position="283"/>
        <end position="310"/>
    </location>
</feature>
<evidence type="ECO:0000256" key="7">
    <source>
        <dbReference type="ARBA" id="ARBA00047761"/>
    </source>
</evidence>
<evidence type="ECO:0000313" key="13">
    <source>
        <dbReference type="Proteomes" id="UP000095280"/>
    </source>
</evidence>
<dbReference type="InterPro" id="IPR002156">
    <property type="entry name" value="RNaseH_domain"/>
</dbReference>
<dbReference type="GO" id="GO:0004722">
    <property type="term" value="F:protein serine/threonine phosphatase activity"/>
    <property type="evidence" value="ECO:0007669"/>
    <property type="project" value="UniProtKB-EC"/>
</dbReference>
<dbReference type="SUPFAM" id="SSF53098">
    <property type="entry name" value="Ribonuclease H-like"/>
    <property type="match status" value="1"/>
</dbReference>
<dbReference type="Pfam" id="PF00149">
    <property type="entry name" value="Metallophos"/>
    <property type="match status" value="1"/>
</dbReference>
<dbReference type="SUPFAM" id="SSF56300">
    <property type="entry name" value="Metallo-dependent phosphatases"/>
    <property type="match status" value="1"/>
</dbReference>
<dbReference type="GO" id="GO:0005737">
    <property type="term" value="C:cytoplasm"/>
    <property type="evidence" value="ECO:0007669"/>
    <property type="project" value="TreeGrafter"/>
</dbReference>
<keyword evidence="4" id="KW-0378">Hydrolase</keyword>
<comment type="catalytic activity">
    <reaction evidence="7">
        <text>O-phospho-L-seryl-[protein] + H2O = L-seryl-[protein] + phosphate</text>
        <dbReference type="Rhea" id="RHEA:20629"/>
        <dbReference type="Rhea" id="RHEA-COMP:9863"/>
        <dbReference type="Rhea" id="RHEA-COMP:11604"/>
        <dbReference type="ChEBI" id="CHEBI:15377"/>
        <dbReference type="ChEBI" id="CHEBI:29999"/>
        <dbReference type="ChEBI" id="CHEBI:43474"/>
        <dbReference type="ChEBI" id="CHEBI:83421"/>
        <dbReference type="EC" id="3.1.3.16"/>
    </reaction>
</comment>
<dbReference type="InterPro" id="IPR050341">
    <property type="entry name" value="PP1_catalytic_subunit"/>
</dbReference>
<dbReference type="PRINTS" id="PR00114">
    <property type="entry name" value="STPHPHTASE"/>
</dbReference>
<organism evidence="13 14">
    <name type="scientific">Macrostomum lignano</name>
    <dbReference type="NCBI Taxonomy" id="282301"/>
    <lineage>
        <taxon>Eukaryota</taxon>
        <taxon>Metazoa</taxon>
        <taxon>Spiralia</taxon>
        <taxon>Lophotrochozoa</taxon>
        <taxon>Platyhelminthes</taxon>
        <taxon>Rhabditophora</taxon>
        <taxon>Macrostomorpha</taxon>
        <taxon>Macrostomida</taxon>
        <taxon>Macrostomidae</taxon>
        <taxon>Macrostomum</taxon>
    </lineage>
</organism>
<proteinExistence type="predicted"/>
<evidence type="ECO:0000256" key="5">
    <source>
        <dbReference type="ARBA" id="ARBA00022912"/>
    </source>
</evidence>
<comment type="cofactor">
    <cofactor evidence="1">
        <name>Mn(2+)</name>
        <dbReference type="ChEBI" id="CHEBI:29035"/>
    </cofactor>
</comment>
<evidence type="ECO:0000256" key="3">
    <source>
        <dbReference type="ARBA" id="ARBA00022723"/>
    </source>
</evidence>
<dbReference type="InterPro" id="IPR004843">
    <property type="entry name" value="Calcineurin-like_PHP"/>
</dbReference>
<dbReference type="Proteomes" id="UP000095280">
    <property type="component" value="Unplaced"/>
</dbReference>
<dbReference type="Gene3D" id="3.30.420.10">
    <property type="entry name" value="Ribonuclease H-like superfamily/Ribonuclease H"/>
    <property type="match status" value="1"/>
</dbReference>
<dbReference type="GO" id="GO:0005634">
    <property type="term" value="C:nucleus"/>
    <property type="evidence" value="ECO:0007669"/>
    <property type="project" value="TreeGrafter"/>
</dbReference>
<comment type="catalytic activity">
    <reaction evidence="8">
        <text>O-phospho-L-threonyl-[protein] + H2O = L-threonyl-[protein] + phosphate</text>
        <dbReference type="Rhea" id="RHEA:47004"/>
        <dbReference type="Rhea" id="RHEA-COMP:11060"/>
        <dbReference type="Rhea" id="RHEA-COMP:11605"/>
        <dbReference type="ChEBI" id="CHEBI:15377"/>
        <dbReference type="ChEBI" id="CHEBI:30013"/>
        <dbReference type="ChEBI" id="CHEBI:43474"/>
        <dbReference type="ChEBI" id="CHEBI:61977"/>
        <dbReference type="EC" id="3.1.3.16"/>
    </reaction>
</comment>
<dbReference type="PANTHER" id="PTHR11668:SF300">
    <property type="entry name" value="SERINE_THREONINE-PROTEIN PHOSPHATASE"/>
    <property type="match status" value="1"/>
</dbReference>
<keyword evidence="5" id="KW-0904">Protein phosphatase</keyword>
<evidence type="ECO:0000256" key="4">
    <source>
        <dbReference type="ARBA" id="ARBA00022801"/>
    </source>
</evidence>
<dbReference type="InterPro" id="IPR012337">
    <property type="entry name" value="RNaseH-like_sf"/>
</dbReference>
<dbReference type="EC" id="3.1.3.16" evidence="2"/>
<keyword evidence="11" id="KW-0472">Membrane</keyword>
<evidence type="ECO:0000313" key="14">
    <source>
        <dbReference type="WBParaSite" id="maker-uti_cns_0017330-snap-gene-0.2-mRNA-1"/>
    </source>
</evidence>
<evidence type="ECO:0000256" key="1">
    <source>
        <dbReference type="ARBA" id="ARBA00001936"/>
    </source>
</evidence>
<keyword evidence="11" id="KW-0812">Transmembrane</keyword>
<keyword evidence="11" id="KW-1133">Transmembrane helix</keyword>
<dbReference type="InterPro" id="IPR006186">
    <property type="entry name" value="Ser/Thr-sp_prot-phosphatase"/>
</dbReference>
<feature type="region of interest" description="Disordered" evidence="10">
    <location>
        <begin position="1361"/>
        <end position="1395"/>
    </location>
</feature>
<evidence type="ECO:0000256" key="10">
    <source>
        <dbReference type="SAM" id="MobiDB-lite"/>
    </source>
</evidence>
<feature type="transmembrane region" description="Helical" evidence="11">
    <location>
        <begin position="323"/>
        <end position="345"/>
    </location>
</feature>
<evidence type="ECO:0000256" key="2">
    <source>
        <dbReference type="ARBA" id="ARBA00013081"/>
    </source>
</evidence>
<evidence type="ECO:0000256" key="8">
    <source>
        <dbReference type="ARBA" id="ARBA00048336"/>
    </source>
</evidence>
<keyword evidence="9" id="KW-0175">Coiled coil</keyword>
<evidence type="ECO:0000259" key="12">
    <source>
        <dbReference type="PROSITE" id="PS50879"/>
    </source>
</evidence>
<dbReference type="WBParaSite" id="maker-uti_cns_0017330-snap-gene-0.2-mRNA-1">
    <property type="protein sequence ID" value="maker-uti_cns_0017330-snap-gene-0.2-mRNA-1"/>
    <property type="gene ID" value="maker-uti_cns_0017330-snap-gene-0.2"/>
</dbReference>
<protein>
    <recommendedName>
        <fullName evidence="2">protein-serine/threonine phosphatase</fullName>
        <ecNumber evidence="2">3.1.3.16</ecNumber>
    </recommendedName>
</protein>
<dbReference type="CDD" id="cd09276">
    <property type="entry name" value="Rnase_HI_RT_non_LTR"/>
    <property type="match status" value="1"/>
</dbReference>